<dbReference type="eggNOG" id="ENOG502SXHK">
    <property type="taxonomic scope" value="Eukaryota"/>
</dbReference>
<dbReference type="AlphaFoldDB" id="M3AYF1"/>
<dbReference type="Pfam" id="PF01437">
    <property type="entry name" value="PSI"/>
    <property type="match status" value="1"/>
</dbReference>
<gene>
    <name evidence="5" type="ORF">MYCFIDRAFT_175736</name>
</gene>
<name>M3AYF1_PSEFD</name>
<evidence type="ECO:0000313" key="6">
    <source>
        <dbReference type="Proteomes" id="UP000016932"/>
    </source>
</evidence>
<keyword evidence="4" id="KW-1133">Transmembrane helix</keyword>
<dbReference type="VEuPathDB" id="FungiDB:MYCFIDRAFT_175736"/>
<keyword evidence="6" id="KW-1185">Reference proteome</keyword>
<evidence type="ECO:0000256" key="1">
    <source>
        <dbReference type="ARBA" id="ARBA00004370"/>
    </source>
</evidence>
<dbReference type="STRING" id="383855.M3AYF1"/>
<dbReference type="InterPro" id="IPR002165">
    <property type="entry name" value="Plexin_repeat"/>
</dbReference>
<organism evidence="5 6">
    <name type="scientific">Pseudocercospora fijiensis (strain CIRAD86)</name>
    <name type="common">Black leaf streak disease fungus</name>
    <name type="synonym">Mycosphaerella fijiensis</name>
    <dbReference type="NCBI Taxonomy" id="383855"/>
    <lineage>
        <taxon>Eukaryota</taxon>
        <taxon>Fungi</taxon>
        <taxon>Dikarya</taxon>
        <taxon>Ascomycota</taxon>
        <taxon>Pezizomycotina</taxon>
        <taxon>Dothideomycetes</taxon>
        <taxon>Dothideomycetidae</taxon>
        <taxon>Mycosphaerellales</taxon>
        <taxon>Mycosphaerellaceae</taxon>
        <taxon>Pseudocercospora</taxon>
    </lineage>
</organism>
<evidence type="ECO:0000313" key="5">
    <source>
        <dbReference type="EMBL" id="EME82198.1"/>
    </source>
</evidence>
<evidence type="ECO:0000256" key="4">
    <source>
        <dbReference type="SAM" id="Phobius"/>
    </source>
</evidence>
<dbReference type="Proteomes" id="UP000016932">
    <property type="component" value="Unassembled WGS sequence"/>
</dbReference>
<dbReference type="RefSeq" id="XP_007927612.1">
    <property type="nucleotide sequence ID" value="XM_007929421.1"/>
</dbReference>
<feature type="transmembrane region" description="Helical" evidence="4">
    <location>
        <begin position="86"/>
        <end position="110"/>
    </location>
</feature>
<reference evidence="5 6" key="1">
    <citation type="journal article" date="2012" name="PLoS Pathog.">
        <title>Diverse lifestyles and strategies of plant pathogenesis encoded in the genomes of eighteen Dothideomycetes fungi.</title>
        <authorList>
            <person name="Ohm R.A."/>
            <person name="Feau N."/>
            <person name="Henrissat B."/>
            <person name="Schoch C.L."/>
            <person name="Horwitz B.A."/>
            <person name="Barry K.W."/>
            <person name="Condon B.J."/>
            <person name="Copeland A.C."/>
            <person name="Dhillon B."/>
            <person name="Glaser F."/>
            <person name="Hesse C.N."/>
            <person name="Kosti I."/>
            <person name="LaButti K."/>
            <person name="Lindquist E.A."/>
            <person name="Lucas S."/>
            <person name="Salamov A.A."/>
            <person name="Bradshaw R.E."/>
            <person name="Ciuffetti L."/>
            <person name="Hamelin R.C."/>
            <person name="Kema G.H.J."/>
            <person name="Lawrence C."/>
            <person name="Scott J.A."/>
            <person name="Spatafora J.W."/>
            <person name="Turgeon B.G."/>
            <person name="de Wit P.J.G.M."/>
            <person name="Zhong S."/>
            <person name="Goodwin S.B."/>
            <person name="Grigoriev I.V."/>
        </authorList>
    </citation>
    <scope>NUCLEOTIDE SEQUENCE [LARGE SCALE GENOMIC DNA]</scope>
    <source>
        <strain evidence="5 6">CIRAD86</strain>
    </source>
</reference>
<dbReference type="GO" id="GO:0016020">
    <property type="term" value="C:membrane"/>
    <property type="evidence" value="ECO:0007669"/>
    <property type="project" value="UniProtKB-SubCell"/>
</dbReference>
<dbReference type="EMBL" id="KB446559">
    <property type="protein sequence ID" value="EME82198.1"/>
    <property type="molecule type" value="Genomic_DNA"/>
</dbReference>
<comment type="subcellular location">
    <subcellularLocation>
        <location evidence="1">Membrane</location>
    </subcellularLocation>
</comment>
<dbReference type="HOGENOM" id="CLU_128363_0_0_1"/>
<accession>M3AYF1</accession>
<keyword evidence="4" id="KW-0812">Transmembrane</keyword>
<dbReference type="OrthoDB" id="5427091at2759"/>
<dbReference type="GeneID" id="19333430"/>
<evidence type="ECO:0000256" key="2">
    <source>
        <dbReference type="ARBA" id="ARBA00023136"/>
    </source>
</evidence>
<dbReference type="KEGG" id="pfj:MYCFIDRAFT_175736"/>
<sequence length="176" mass="19623">MHRILVEIMAFHATRDERTKACWRIQDCNSCINSKHGCGWCSSSFSCVPADSLLDPVSNHGICPLASERFELRTKALGCGCSTTTLLSVIVTVFATIAALLLLYGVGLALKSLNPYLGSGQAAGWEIEVKDDGTRIGHDWYRGRFRKWFHSFWKPMPDLSKQSEQEAVTERSRLLA</sequence>
<protein>
    <recommendedName>
        <fullName evidence="7">PSI domain-containing protein</fullName>
    </recommendedName>
</protein>
<proteinExistence type="predicted"/>
<keyword evidence="2 4" id="KW-0472">Membrane</keyword>
<keyword evidence="3" id="KW-0325">Glycoprotein</keyword>
<evidence type="ECO:0000256" key="3">
    <source>
        <dbReference type="ARBA" id="ARBA00023180"/>
    </source>
</evidence>
<evidence type="ECO:0008006" key="7">
    <source>
        <dbReference type="Google" id="ProtNLM"/>
    </source>
</evidence>